<protein>
    <submittedName>
        <fullName evidence="2">Uncharacterized protein</fullName>
    </submittedName>
</protein>
<evidence type="ECO:0000313" key="2">
    <source>
        <dbReference type="EMBL" id="CAD7278290.1"/>
    </source>
</evidence>
<proteinExistence type="predicted"/>
<dbReference type="Proteomes" id="UP000678499">
    <property type="component" value="Unassembled WGS sequence"/>
</dbReference>
<dbReference type="EMBL" id="CAJPEX010001180">
    <property type="protein sequence ID" value="CAG0918442.1"/>
    <property type="molecule type" value="Genomic_DNA"/>
</dbReference>
<sequence>MTKLTKETAFNWMSQAHMNPSMSTMIMTMVTSTTRAECRSKPRNTNVAANTAVTEITSDDVTSSHMVKKHLVFDTASVALVQHVGDIVSNESGHSQSFIVVFRGSHHGVASHSSTVTSSQTRIISTFWGAKSAVVVGGAAADRSQPVNVIVYPGHGRRHDSGSIGNSLCSVNLLSQRVDVAADGGADPVLGLFVQQRITFLHHEIKFHHTNIRLVQADLDGRRHRHAEGEPGGKGDHDHDADNVAKEERSIQLLEDLVEDAFRGAVLLPLLALHAAKHVEAVVFLATQVQREQRHKRHIFRPICPPTHLKQEVKKQREPGIQGKRPDSRHAAQGTQKEADGLGSGRKQHRRANVAQNTAHVVFDTLALLPSCPLVSLHQDEDIVHADSQDEERDHFNDDKRRRNADVGVKADRCRH</sequence>
<reference evidence="2" key="1">
    <citation type="submission" date="2020-11" db="EMBL/GenBank/DDBJ databases">
        <authorList>
            <person name="Tran Van P."/>
        </authorList>
    </citation>
    <scope>NUCLEOTIDE SEQUENCE</scope>
</reference>
<dbReference type="AlphaFoldDB" id="A0A7R9GEN0"/>
<feature type="region of interest" description="Disordered" evidence="1">
    <location>
        <begin position="307"/>
        <end position="352"/>
    </location>
</feature>
<evidence type="ECO:0000256" key="1">
    <source>
        <dbReference type="SAM" id="MobiDB-lite"/>
    </source>
</evidence>
<name>A0A7R9GEN0_9CRUS</name>
<gene>
    <name evidence="2" type="ORF">NMOB1V02_LOCUS5998</name>
</gene>
<evidence type="ECO:0000313" key="3">
    <source>
        <dbReference type="Proteomes" id="UP000678499"/>
    </source>
</evidence>
<keyword evidence="3" id="KW-1185">Reference proteome</keyword>
<organism evidence="2">
    <name type="scientific">Notodromas monacha</name>
    <dbReference type="NCBI Taxonomy" id="399045"/>
    <lineage>
        <taxon>Eukaryota</taxon>
        <taxon>Metazoa</taxon>
        <taxon>Ecdysozoa</taxon>
        <taxon>Arthropoda</taxon>
        <taxon>Crustacea</taxon>
        <taxon>Oligostraca</taxon>
        <taxon>Ostracoda</taxon>
        <taxon>Podocopa</taxon>
        <taxon>Podocopida</taxon>
        <taxon>Cypridocopina</taxon>
        <taxon>Cypridoidea</taxon>
        <taxon>Cyprididae</taxon>
        <taxon>Notodromas</taxon>
    </lineage>
</organism>
<feature type="compositionally biased region" description="Basic and acidic residues" evidence="1">
    <location>
        <begin position="309"/>
        <end position="330"/>
    </location>
</feature>
<feature type="region of interest" description="Disordered" evidence="1">
    <location>
        <begin position="386"/>
        <end position="416"/>
    </location>
</feature>
<accession>A0A7R9GEN0</accession>
<dbReference type="EMBL" id="OA883217">
    <property type="protein sequence ID" value="CAD7278290.1"/>
    <property type="molecule type" value="Genomic_DNA"/>
</dbReference>